<dbReference type="EMBL" id="CP104965">
    <property type="protein sequence ID" value="UXN68260.1"/>
    <property type="molecule type" value="Genomic_DNA"/>
</dbReference>
<name>A0ABY6C819_9HYPH</name>
<evidence type="ECO:0000313" key="2">
    <source>
        <dbReference type="Proteomes" id="UP001061862"/>
    </source>
</evidence>
<proteinExistence type="predicted"/>
<organism evidence="1 2">
    <name type="scientific">Devosia neptuniae</name>
    <dbReference type="NCBI Taxonomy" id="191302"/>
    <lineage>
        <taxon>Bacteria</taxon>
        <taxon>Pseudomonadati</taxon>
        <taxon>Pseudomonadota</taxon>
        <taxon>Alphaproteobacteria</taxon>
        <taxon>Hyphomicrobiales</taxon>
        <taxon>Devosiaceae</taxon>
        <taxon>Devosia</taxon>
    </lineage>
</organism>
<keyword evidence="2" id="KW-1185">Reference proteome</keyword>
<sequence length="63" mass="6342">MDEPKLSPFALTPARIMLLALGALLVVIAISTSLGGINAYQQLREANAAATGAGAPPVEAPAQ</sequence>
<dbReference type="Proteomes" id="UP001061862">
    <property type="component" value="Chromosome"/>
</dbReference>
<gene>
    <name evidence="1" type="ORF">N8A98_13355</name>
</gene>
<evidence type="ECO:0000313" key="1">
    <source>
        <dbReference type="EMBL" id="UXN68260.1"/>
    </source>
</evidence>
<accession>A0ABY6C819</accession>
<dbReference type="RefSeq" id="WP_262166012.1">
    <property type="nucleotide sequence ID" value="NZ_CP104965.1"/>
</dbReference>
<protein>
    <submittedName>
        <fullName evidence="1">Uncharacterized protein</fullName>
    </submittedName>
</protein>
<reference evidence="1 2" key="1">
    <citation type="submission" date="2022-09" db="EMBL/GenBank/DDBJ databases">
        <title>Interaction between co-microsymbionts with complementary sets of symbiotic genes in legume-rhizobium systems.</title>
        <authorList>
            <person name="Safronova V."/>
            <person name="Sazanova A."/>
            <person name="Afonin A."/>
            <person name="Chirak E."/>
        </authorList>
    </citation>
    <scope>NUCLEOTIDE SEQUENCE [LARGE SCALE GENOMIC DNA]</scope>
    <source>
        <strain evidence="1 2">A18/4-1</strain>
    </source>
</reference>